<feature type="transmembrane region" description="Helical" evidence="12">
    <location>
        <begin position="344"/>
        <end position="366"/>
    </location>
</feature>
<name>A0A9D1ED05_9FIRM</name>
<dbReference type="NCBIfam" id="TIGR00848">
    <property type="entry name" value="fruA"/>
    <property type="match status" value="1"/>
</dbReference>
<keyword evidence="11 12" id="KW-0472">Membrane</keyword>
<evidence type="ECO:0000259" key="15">
    <source>
        <dbReference type="PROSITE" id="PS51104"/>
    </source>
</evidence>
<dbReference type="Pfam" id="PF02302">
    <property type="entry name" value="PTS_IIB"/>
    <property type="match status" value="1"/>
</dbReference>
<dbReference type="NCBIfam" id="TIGR00829">
    <property type="entry name" value="FRU"/>
    <property type="match status" value="1"/>
</dbReference>
<keyword evidence="3" id="KW-0813">Transport</keyword>
<feature type="transmembrane region" description="Helical" evidence="12">
    <location>
        <begin position="477"/>
        <end position="502"/>
    </location>
</feature>
<dbReference type="Gene3D" id="3.40.50.2300">
    <property type="match status" value="1"/>
</dbReference>
<dbReference type="InterPro" id="IPR006327">
    <property type="entry name" value="PTS_IIC_fruc"/>
</dbReference>
<dbReference type="PANTHER" id="PTHR30505">
    <property type="entry name" value="FRUCTOSE-LIKE PERMEASE"/>
    <property type="match status" value="1"/>
</dbReference>
<keyword evidence="7" id="KW-0808">Transferase</keyword>
<dbReference type="AlphaFoldDB" id="A0A9D1ED05"/>
<dbReference type="InterPro" id="IPR016152">
    <property type="entry name" value="PTrfase/Anion_transptr"/>
</dbReference>
<feature type="transmembrane region" description="Helical" evidence="12">
    <location>
        <begin position="436"/>
        <end position="457"/>
    </location>
</feature>
<accession>A0A9D1ED05</accession>
<dbReference type="InterPro" id="IPR002178">
    <property type="entry name" value="PTS_EIIA_type-2_dom"/>
</dbReference>
<feature type="transmembrane region" description="Helical" evidence="12">
    <location>
        <begin position="397"/>
        <end position="416"/>
    </location>
</feature>
<evidence type="ECO:0000259" key="13">
    <source>
        <dbReference type="PROSITE" id="PS51094"/>
    </source>
</evidence>
<dbReference type="Gene3D" id="3.40.930.10">
    <property type="entry name" value="Mannitol-specific EII, Chain A"/>
    <property type="match status" value="1"/>
</dbReference>
<feature type="domain" description="PTS EIIC type-2" evidence="15">
    <location>
        <begin position="297"/>
        <end position="641"/>
    </location>
</feature>
<dbReference type="FunFam" id="3.40.930.10:FF:000009">
    <property type="entry name" value="PTS system, fructose specific IIABC component"/>
    <property type="match status" value="1"/>
</dbReference>
<dbReference type="PROSITE" id="PS51094">
    <property type="entry name" value="PTS_EIIA_TYPE_2"/>
    <property type="match status" value="1"/>
</dbReference>
<dbReference type="PROSITE" id="PS51099">
    <property type="entry name" value="PTS_EIIB_TYPE_2"/>
    <property type="match status" value="1"/>
</dbReference>
<dbReference type="GO" id="GO:0009401">
    <property type="term" value="P:phosphoenolpyruvate-dependent sugar phosphotransferase system"/>
    <property type="evidence" value="ECO:0007669"/>
    <property type="project" value="UniProtKB-KW"/>
</dbReference>
<organism evidence="16 17">
    <name type="scientific">Candidatus Fimimorpha faecalis</name>
    <dbReference type="NCBI Taxonomy" id="2840824"/>
    <lineage>
        <taxon>Bacteria</taxon>
        <taxon>Bacillati</taxon>
        <taxon>Bacillota</taxon>
        <taxon>Clostridia</taxon>
        <taxon>Eubacteriales</taxon>
        <taxon>Candidatus Fimimorpha</taxon>
    </lineage>
</organism>
<feature type="transmembrane region" description="Helical" evidence="12">
    <location>
        <begin position="548"/>
        <end position="567"/>
    </location>
</feature>
<keyword evidence="6 16" id="KW-0762">Sugar transport</keyword>
<evidence type="ECO:0000256" key="11">
    <source>
        <dbReference type="ARBA" id="ARBA00023136"/>
    </source>
</evidence>
<dbReference type="GO" id="GO:0005737">
    <property type="term" value="C:cytoplasm"/>
    <property type="evidence" value="ECO:0007669"/>
    <property type="project" value="UniProtKB-SubCell"/>
</dbReference>
<evidence type="ECO:0000313" key="16">
    <source>
        <dbReference type="EMBL" id="HIR88087.1"/>
    </source>
</evidence>
<dbReference type="CDD" id="cd05569">
    <property type="entry name" value="PTS_IIB_fructose"/>
    <property type="match status" value="1"/>
</dbReference>
<dbReference type="GO" id="GO:0005886">
    <property type="term" value="C:plasma membrane"/>
    <property type="evidence" value="ECO:0007669"/>
    <property type="project" value="UniProtKB-SubCell"/>
</dbReference>
<comment type="subcellular location">
    <subcellularLocation>
        <location evidence="1">Cell inner membrane</location>
        <topology evidence="1">Multi-pass membrane protein</topology>
    </subcellularLocation>
    <subcellularLocation>
        <location evidence="2">Cytoplasm</location>
    </subcellularLocation>
</comment>
<evidence type="ECO:0000256" key="12">
    <source>
        <dbReference type="SAM" id="Phobius"/>
    </source>
</evidence>
<evidence type="ECO:0000256" key="4">
    <source>
        <dbReference type="ARBA" id="ARBA00022475"/>
    </source>
</evidence>
<feature type="transmembrane region" description="Helical" evidence="12">
    <location>
        <begin position="612"/>
        <end position="633"/>
    </location>
</feature>
<dbReference type="InterPro" id="IPR050864">
    <property type="entry name" value="Bacterial_PTS_Sugar_Transport"/>
</dbReference>
<evidence type="ECO:0000259" key="14">
    <source>
        <dbReference type="PROSITE" id="PS51099"/>
    </source>
</evidence>
<evidence type="ECO:0000313" key="17">
    <source>
        <dbReference type="Proteomes" id="UP000824201"/>
    </source>
</evidence>
<dbReference type="SUPFAM" id="SSF55804">
    <property type="entry name" value="Phoshotransferase/anion transport protein"/>
    <property type="match status" value="1"/>
</dbReference>
<protein>
    <submittedName>
        <fullName evidence="16">PTS sugar transporter subunit IIA</fullName>
    </submittedName>
</protein>
<sequence>MRITELLKKDAILLGAAPKDKNEAIDILVGLHAKVGNITDKAQYKAGILEREEEGTTAIGEGIAIPHSKNAAVKKAGIASMTVPAGVDYDSMDGEPSNLFFMIAAPKDGADVHLDALARLSTLLMDTNFRTNLLAAKNADEYLKVIDKAEKEKFGEEEQEEKKEKVPVTTNGYRVLAVTACPTGIAHTYMAAEALETKGKELGILVKAETQGSGGAKNILTREEIEAADGIIIAADKNVDLARFDGKKVLRTKVADGIHKPEELIQRIVDGDAPVYHHSGSSAASEEQDDESVGRKIYKHLMNGVSHMLPFVIGGGILIAIAFLLDDPNIDPSNFGKNTPVAAFFKTIGDTAFGFMLPILAGYIAMSIADRPALAAGFIGGTLASSGITFTNLEEGMSAGFIGALFAGFLAGYLMVGIRKLCDHLPSALEGIKPTLIYPVLGVLLMGAIMCAVNPFFAMLNNALTNGLNSMGGSSKILLGCILGGMMSIDMGGPFNKAAYVFGTAAISNGDYDIMAAVMIGGMVPPIAIALCTTFFKNRFTENERKSGVANYVMGLCFITEGAIPFAASDPLHVLPSCIVGSAVAGGISMAMGCTLRAPHGGVFVFPVVGNVVGYVIALIIGSLIAMVLLAILKKPLTQKK</sequence>
<reference evidence="16" key="1">
    <citation type="submission" date="2020-10" db="EMBL/GenBank/DDBJ databases">
        <authorList>
            <person name="Gilroy R."/>
        </authorList>
    </citation>
    <scope>NUCLEOTIDE SEQUENCE</scope>
    <source>
        <strain evidence="16">ChiW13-3771</strain>
    </source>
</reference>
<evidence type="ECO:0000256" key="6">
    <source>
        <dbReference type="ARBA" id="ARBA00022597"/>
    </source>
</evidence>
<keyword evidence="8" id="KW-0598">Phosphotransferase system</keyword>
<dbReference type="FunFam" id="3.40.50.2300:FF:000014">
    <property type="entry name" value="PTS system fructose-like transporter subunit IIB"/>
    <property type="match status" value="1"/>
</dbReference>
<dbReference type="PANTHER" id="PTHR30505:SF28">
    <property type="entry name" value="PTS SYSTEM 2-O-ALPHA-MANNOSYL-D-GLYCERATE-SPECIFIC EIIABC COMPONENT"/>
    <property type="match status" value="1"/>
</dbReference>
<evidence type="ECO:0000256" key="1">
    <source>
        <dbReference type="ARBA" id="ARBA00004429"/>
    </source>
</evidence>
<dbReference type="InterPro" id="IPR003353">
    <property type="entry name" value="PTS_IIB_fruc"/>
</dbReference>
<feature type="domain" description="PTS EIIB type-2" evidence="14">
    <location>
        <begin position="173"/>
        <end position="270"/>
    </location>
</feature>
<dbReference type="InterPro" id="IPR004715">
    <property type="entry name" value="PTS_IIA_fruc"/>
</dbReference>
<evidence type="ECO:0000256" key="7">
    <source>
        <dbReference type="ARBA" id="ARBA00022679"/>
    </source>
</evidence>
<keyword evidence="9 12" id="KW-0812">Transmembrane</keyword>
<proteinExistence type="predicted"/>
<evidence type="ECO:0000256" key="2">
    <source>
        <dbReference type="ARBA" id="ARBA00004496"/>
    </source>
</evidence>
<dbReference type="Pfam" id="PF02378">
    <property type="entry name" value="PTS_EIIC"/>
    <property type="match status" value="1"/>
</dbReference>
<dbReference type="InterPro" id="IPR013011">
    <property type="entry name" value="PTS_EIIB_2"/>
</dbReference>
<keyword evidence="4" id="KW-1003">Cell membrane</keyword>
<dbReference type="PROSITE" id="PS51104">
    <property type="entry name" value="PTS_EIIC_TYPE_2"/>
    <property type="match status" value="1"/>
</dbReference>
<comment type="caution">
    <text evidence="16">The sequence shown here is derived from an EMBL/GenBank/DDBJ whole genome shotgun (WGS) entry which is preliminary data.</text>
</comment>
<feature type="domain" description="PTS EIIA type-2" evidence="13">
    <location>
        <begin position="5"/>
        <end position="149"/>
    </location>
</feature>
<keyword evidence="10 12" id="KW-1133">Transmembrane helix</keyword>
<dbReference type="SUPFAM" id="SSF52794">
    <property type="entry name" value="PTS system IIB component-like"/>
    <property type="match status" value="1"/>
</dbReference>
<dbReference type="Pfam" id="PF00359">
    <property type="entry name" value="PTS_EIIA_2"/>
    <property type="match status" value="1"/>
</dbReference>
<evidence type="ECO:0000256" key="3">
    <source>
        <dbReference type="ARBA" id="ARBA00022448"/>
    </source>
</evidence>
<feature type="transmembrane region" description="Helical" evidence="12">
    <location>
        <begin position="514"/>
        <end position="536"/>
    </location>
</feature>
<evidence type="ECO:0000256" key="8">
    <source>
        <dbReference type="ARBA" id="ARBA00022683"/>
    </source>
</evidence>
<keyword evidence="5" id="KW-0597">Phosphoprotein</keyword>
<dbReference type="InterPro" id="IPR003501">
    <property type="entry name" value="PTS_EIIB_2/3"/>
</dbReference>
<evidence type="ECO:0000256" key="5">
    <source>
        <dbReference type="ARBA" id="ARBA00022553"/>
    </source>
</evidence>
<feature type="transmembrane region" description="Helical" evidence="12">
    <location>
        <begin position="305"/>
        <end position="324"/>
    </location>
</feature>
<dbReference type="GO" id="GO:0005351">
    <property type="term" value="F:carbohydrate:proton symporter activity"/>
    <property type="evidence" value="ECO:0007669"/>
    <property type="project" value="InterPro"/>
</dbReference>
<dbReference type="InterPro" id="IPR013014">
    <property type="entry name" value="PTS_EIIC_2"/>
</dbReference>
<dbReference type="CDD" id="cd00211">
    <property type="entry name" value="PTS_IIA_fru"/>
    <property type="match status" value="1"/>
</dbReference>
<evidence type="ECO:0000256" key="9">
    <source>
        <dbReference type="ARBA" id="ARBA00022692"/>
    </source>
</evidence>
<dbReference type="NCBIfam" id="TIGR01427">
    <property type="entry name" value="PTS_IIC_fructo"/>
    <property type="match status" value="1"/>
</dbReference>
<dbReference type="Proteomes" id="UP000824201">
    <property type="component" value="Unassembled WGS sequence"/>
</dbReference>
<dbReference type="GO" id="GO:0090563">
    <property type="term" value="F:protein-phosphocysteine-sugar phosphotransferase activity"/>
    <property type="evidence" value="ECO:0007669"/>
    <property type="project" value="TreeGrafter"/>
</dbReference>
<dbReference type="GO" id="GO:0022877">
    <property type="term" value="F:protein-N(PI)-phosphohistidine-fructose phosphotransferase system transporter activity"/>
    <property type="evidence" value="ECO:0007669"/>
    <property type="project" value="InterPro"/>
</dbReference>
<evidence type="ECO:0000256" key="10">
    <source>
        <dbReference type="ARBA" id="ARBA00022989"/>
    </source>
</evidence>
<dbReference type="InterPro" id="IPR003352">
    <property type="entry name" value="PTS_EIIC"/>
</dbReference>
<dbReference type="EMBL" id="DVHN01000045">
    <property type="protein sequence ID" value="HIR88087.1"/>
    <property type="molecule type" value="Genomic_DNA"/>
</dbReference>
<reference evidence="16" key="2">
    <citation type="journal article" date="2021" name="PeerJ">
        <title>Extensive microbial diversity within the chicken gut microbiome revealed by metagenomics and culture.</title>
        <authorList>
            <person name="Gilroy R."/>
            <person name="Ravi A."/>
            <person name="Getino M."/>
            <person name="Pursley I."/>
            <person name="Horton D.L."/>
            <person name="Alikhan N.F."/>
            <person name="Baker D."/>
            <person name="Gharbi K."/>
            <person name="Hall N."/>
            <person name="Watson M."/>
            <person name="Adriaenssens E.M."/>
            <person name="Foster-Nyarko E."/>
            <person name="Jarju S."/>
            <person name="Secka A."/>
            <person name="Antonio M."/>
            <person name="Oren A."/>
            <person name="Chaudhuri R.R."/>
            <person name="La Ragione R."/>
            <person name="Hildebrand F."/>
            <person name="Pallen M.J."/>
        </authorList>
    </citation>
    <scope>NUCLEOTIDE SEQUENCE</scope>
    <source>
        <strain evidence="16">ChiW13-3771</strain>
    </source>
</reference>
<dbReference type="InterPro" id="IPR036095">
    <property type="entry name" value="PTS_EIIB-like_sf"/>
</dbReference>
<gene>
    <name evidence="16" type="ORF">IAC96_03970</name>
</gene>